<dbReference type="Gene3D" id="2.60.200.40">
    <property type="match status" value="1"/>
</dbReference>
<dbReference type="Pfam" id="PF00781">
    <property type="entry name" value="DAGK_cat"/>
    <property type="match status" value="1"/>
</dbReference>
<keyword evidence="11" id="KW-1185">Reference proteome</keyword>
<dbReference type="RefSeq" id="WP_064231532.1">
    <property type="nucleotide sequence ID" value="NZ_LVZK01000001.1"/>
</dbReference>
<dbReference type="InterPro" id="IPR001206">
    <property type="entry name" value="Diacylglycerol_kinase_cat_dom"/>
</dbReference>
<evidence type="ECO:0000256" key="3">
    <source>
        <dbReference type="ARBA" id="ARBA00022679"/>
    </source>
</evidence>
<evidence type="ECO:0000256" key="7">
    <source>
        <dbReference type="ARBA" id="ARBA00023209"/>
    </source>
</evidence>
<evidence type="ECO:0000256" key="8">
    <source>
        <dbReference type="ARBA" id="ARBA00023264"/>
    </source>
</evidence>
<evidence type="ECO:0000256" key="4">
    <source>
        <dbReference type="ARBA" id="ARBA00022741"/>
    </source>
</evidence>
<comment type="caution">
    <text evidence="10">The sequence shown here is derived from an EMBL/GenBank/DDBJ whole genome shotgun (WGS) entry which is preliminary data.</text>
</comment>
<keyword evidence="7" id="KW-0594">Phospholipid biosynthesis</keyword>
<evidence type="ECO:0000256" key="2">
    <source>
        <dbReference type="ARBA" id="ARBA00005983"/>
    </source>
</evidence>
<dbReference type="GO" id="GO:0008654">
    <property type="term" value="P:phospholipid biosynthetic process"/>
    <property type="evidence" value="ECO:0007669"/>
    <property type="project" value="UniProtKB-KW"/>
</dbReference>
<evidence type="ECO:0000313" key="10">
    <source>
        <dbReference type="EMBL" id="OAP86899.1"/>
    </source>
</evidence>
<reference evidence="10 11" key="1">
    <citation type="submission" date="2016-04" db="EMBL/GenBank/DDBJ databases">
        <title>Peptidophaga gingivicola gen. nov., sp. nov., isolated from human subgingival plaque.</title>
        <authorList>
            <person name="Beall C.J."/>
            <person name="Mokrzan E.M."/>
            <person name="Griffen A.L."/>
            <person name="Leys E.J."/>
        </authorList>
    </citation>
    <scope>NUCLEOTIDE SEQUENCE [LARGE SCALE GENOMIC DNA]</scope>
    <source>
        <strain evidence="10 11">BA112</strain>
    </source>
</reference>
<dbReference type="GO" id="GO:0016301">
    <property type="term" value="F:kinase activity"/>
    <property type="evidence" value="ECO:0007669"/>
    <property type="project" value="UniProtKB-KW"/>
</dbReference>
<dbReference type="InterPro" id="IPR050187">
    <property type="entry name" value="Lipid_Phosphate_FormReg"/>
</dbReference>
<dbReference type="Pfam" id="PF19279">
    <property type="entry name" value="YegS_C"/>
    <property type="match status" value="1"/>
</dbReference>
<dbReference type="Proteomes" id="UP000078368">
    <property type="component" value="Unassembled WGS sequence"/>
</dbReference>
<evidence type="ECO:0000256" key="6">
    <source>
        <dbReference type="ARBA" id="ARBA00022840"/>
    </source>
</evidence>
<keyword evidence="8" id="KW-1208">Phospholipid metabolism</keyword>
<evidence type="ECO:0000256" key="5">
    <source>
        <dbReference type="ARBA" id="ARBA00022777"/>
    </source>
</evidence>
<keyword evidence="6" id="KW-0067">ATP-binding</keyword>
<dbReference type="GO" id="GO:0005524">
    <property type="term" value="F:ATP binding"/>
    <property type="evidence" value="ECO:0007669"/>
    <property type="project" value="UniProtKB-KW"/>
</dbReference>
<dbReference type="InterPro" id="IPR017438">
    <property type="entry name" value="ATP-NAD_kinase_N"/>
</dbReference>
<proteinExistence type="inferred from homology"/>
<evidence type="ECO:0000256" key="1">
    <source>
        <dbReference type="ARBA" id="ARBA00001946"/>
    </source>
</evidence>
<dbReference type="Gene3D" id="3.40.50.10330">
    <property type="entry name" value="Probable inorganic polyphosphate/atp-NAD kinase, domain 1"/>
    <property type="match status" value="1"/>
</dbReference>
<dbReference type="PROSITE" id="PS50146">
    <property type="entry name" value="DAGK"/>
    <property type="match status" value="1"/>
</dbReference>
<dbReference type="SMART" id="SM00046">
    <property type="entry name" value="DAGKc"/>
    <property type="match status" value="1"/>
</dbReference>
<feature type="domain" description="DAGKc" evidence="9">
    <location>
        <begin position="4"/>
        <end position="140"/>
    </location>
</feature>
<dbReference type="STRING" id="1823756.A4H34_07260"/>
<dbReference type="InterPro" id="IPR045540">
    <property type="entry name" value="YegS/DAGK_C"/>
</dbReference>
<comment type="similarity">
    <text evidence="2">Belongs to the diacylglycerol/lipid kinase family.</text>
</comment>
<sequence length="309" mass="31921">MSGPPHARIGLLVNPTSRRGLAERDGIHAARCLRALGFDVVDLTAGSAEEAARMSSAAVASERLDALFAVGGDGTVGIAVDALADSKIPLGILAVGTGNDAARHFGLPRRDVDASLALALDALESKRTFAADVLEVASKAGSRLVMSVVSAGLDADVNRRTNSFSFPRGGARYARGIVSAVANFAPYGFRLEIDGRACSAPATLVSVANTRFFGAGLPIAPSATVTDGLADVVFAAGLSRLQIIDLLPRLALGRHPNHPLVHFVRARRVRIAGEPCAGARPPDPMADGDRLGTLPIDVTCLPGAVEVLI</sequence>
<name>A0A179B6C0_9ACTO</name>
<keyword evidence="4" id="KW-0547">Nucleotide-binding</keyword>
<keyword evidence="5" id="KW-0418">Kinase</keyword>
<dbReference type="AlphaFoldDB" id="A0A179B6C0"/>
<dbReference type="PANTHER" id="PTHR12358">
    <property type="entry name" value="SPHINGOSINE KINASE"/>
    <property type="match status" value="1"/>
</dbReference>
<dbReference type="InterPro" id="IPR016064">
    <property type="entry name" value="NAD/diacylglycerol_kinase_sf"/>
</dbReference>
<dbReference type="OrthoDB" id="142078at2"/>
<protein>
    <recommendedName>
        <fullName evidence="9">DAGKc domain-containing protein</fullName>
    </recommendedName>
</protein>
<keyword evidence="7" id="KW-0444">Lipid biosynthesis</keyword>
<comment type="cofactor">
    <cofactor evidence="1">
        <name>Mg(2+)</name>
        <dbReference type="ChEBI" id="CHEBI:18420"/>
    </cofactor>
</comment>
<dbReference type="EMBL" id="LVZK01000001">
    <property type="protein sequence ID" value="OAP86899.1"/>
    <property type="molecule type" value="Genomic_DNA"/>
</dbReference>
<accession>A0A179B6C0</accession>
<keyword evidence="3" id="KW-0808">Transferase</keyword>
<organism evidence="10 11">
    <name type="scientific">Peptidiphaga gingivicola</name>
    <dbReference type="NCBI Taxonomy" id="2741497"/>
    <lineage>
        <taxon>Bacteria</taxon>
        <taxon>Bacillati</taxon>
        <taxon>Actinomycetota</taxon>
        <taxon>Actinomycetes</taxon>
        <taxon>Actinomycetales</taxon>
        <taxon>Actinomycetaceae</taxon>
        <taxon>Peptidiphaga</taxon>
    </lineage>
</organism>
<keyword evidence="7" id="KW-0443">Lipid metabolism</keyword>
<dbReference type="PANTHER" id="PTHR12358:SF106">
    <property type="entry name" value="LIPID KINASE YEGS"/>
    <property type="match status" value="1"/>
</dbReference>
<evidence type="ECO:0000259" key="9">
    <source>
        <dbReference type="PROSITE" id="PS50146"/>
    </source>
</evidence>
<gene>
    <name evidence="10" type="ORF">A4H34_07260</name>
</gene>
<dbReference type="GO" id="GO:0005886">
    <property type="term" value="C:plasma membrane"/>
    <property type="evidence" value="ECO:0007669"/>
    <property type="project" value="TreeGrafter"/>
</dbReference>
<dbReference type="SUPFAM" id="SSF111331">
    <property type="entry name" value="NAD kinase/diacylglycerol kinase-like"/>
    <property type="match status" value="1"/>
</dbReference>
<evidence type="ECO:0000313" key="11">
    <source>
        <dbReference type="Proteomes" id="UP000078368"/>
    </source>
</evidence>